<sequence length="115" mass="13552">MEMDCLFVLLFYLLSFCPFLRGSIFHVIPSRVLRYRVPERERDKERKRKFAIVDRLMGNFPGFPKTFSSAHIPRPVAQCFSIILSERILYCLPFSFLLFSCFVLVSPPLPRVARF</sequence>
<accession>A0A2M3ZN27</accession>
<name>A0A2M3ZN27_9DIPT</name>
<evidence type="ECO:0000313" key="2">
    <source>
        <dbReference type="EMBL" id="MBW29909.1"/>
    </source>
</evidence>
<reference evidence="2" key="1">
    <citation type="submission" date="2018-01" db="EMBL/GenBank/DDBJ databases">
        <title>An insight into the sialome of Amazonian anophelines.</title>
        <authorList>
            <person name="Ribeiro J.M."/>
            <person name="Scarpassa V."/>
            <person name="Calvo E."/>
        </authorList>
    </citation>
    <scope>NUCLEOTIDE SEQUENCE</scope>
    <source>
        <tissue evidence="2">Salivary glands</tissue>
    </source>
</reference>
<evidence type="ECO:0000256" key="1">
    <source>
        <dbReference type="SAM" id="Phobius"/>
    </source>
</evidence>
<proteinExistence type="predicted"/>
<organism evidence="2">
    <name type="scientific">Anopheles braziliensis</name>
    <dbReference type="NCBI Taxonomy" id="58242"/>
    <lineage>
        <taxon>Eukaryota</taxon>
        <taxon>Metazoa</taxon>
        <taxon>Ecdysozoa</taxon>
        <taxon>Arthropoda</taxon>
        <taxon>Hexapoda</taxon>
        <taxon>Insecta</taxon>
        <taxon>Pterygota</taxon>
        <taxon>Neoptera</taxon>
        <taxon>Endopterygota</taxon>
        <taxon>Diptera</taxon>
        <taxon>Nematocera</taxon>
        <taxon>Culicoidea</taxon>
        <taxon>Culicidae</taxon>
        <taxon>Anophelinae</taxon>
        <taxon>Anopheles</taxon>
    </lineage>
</organism>
<keyword evidence="1" id="KW-0812">Transmembrane</keyword>
<keyword evidence="1" id="KW-1133">Transmembrane helix</keyword>
<feature type="transmembrane region" description="Helical" evidence="1">
    <location>
        <begin position="87"/>
        <end position="105"/>
    </location>
</feature>
<keyword evidence="1" id="KW-0472">Membrane</keyword>
<dbReference type="EMBL" id="GGFM01009158">
    <property type="protein sequence ID" value="MBW29909.1"/>
    <property type="molecule type" value="Transcribed_RNA"/>
</dbReference>
<dbReference type="AlphaFoldDB" id="A0A2M3ZN27"/>
<protein>
    <submittedName>
        <fullName evidence="2">Putative secreted peptide</fullName>
    </submittedName>
</protein>